<dbReference type="AlphaFoldDB" id="A0AAV0JKQ2"/>
<protein>
    <submittedName>
        <fullName evidence="1">Uncharacterized protein</fullName>
    </submittedName>
</protein>
<sequence>MFLICQHSEEKLAFALAVLHSEGRNTAYKWKQRCLETCKRNTPQ</sequence>
<dbReference type="Proteomes" id="UP001154282">
    <property type="component" value="Unassembled WGS sequence"/>
</dbReference>
<keyword evidence="2" id="KW-1185">Reference proteome</keyword>
<reference evidence="1" key="1">
    <citation type="submission" date="2022-08" db="EMBL/GenBank/DDBJ databases">
        <authorList>
            <person name="Gutierrez-Valencia J."/>
        </authorList>
    </citation>
    <scope>NUCLEOTIDE SEQUENCE</scope>
</reference>
<proteinExistence type="predicted"/>
<evidence type="ECO:0000313" key="1">
    <source>
        <dbReference type="EMBL" id="CAI0410208.1"/>
    </source>
</evidence>
<gene>
    <name evidence="1" type="ORF">LITE_LOCUS14659</name>
</gene>
<accession>A0AAV0JKQ2</accession>
<dbReference type="EMBL" id="CAMGYJ010000005">
    <property type="protein sequence ID" value="CAI0410208.1"/>
    <property type="molecule type" value="Genomic_DNA"/>
</dbReference>
<comment type="caution">
    <text evidence="1">The sequence shown here is derived from an EMBL/GenBank/DDBJ whole genome shotgun (WGS) entry which is preliminary data.</text>
</comment>
<organism evidence="1 2">
    <name type="scientific">Linum tenue</name>
    <dbReference type="NCBI Taxonomy" id="586396"/>
    <lineage>
        <taxon>Eukaryota</taxon>
        <taxon>Viridiplantae</taxon>
        <taxon>Streptophyta</taxon>
        <taxon>Embryophyta</taxon>
        <taxon>Tracheophyta</taxon>
        <taxon>Spermatophyta</taxon>
        <taxon>Magnoliopsida</taxon>
        <taxon>eudicotyledons</taxon>
        <taxon>Gunneridae</taxon>
        <taxon>Pentapetalae</taxon>
        <taxon>rosids</taxon>
        <taxon>fabids</taxon>
        <taxon>Malpighiales</taxon>
        <taxon>Linaceae</taxon>
        <taxon>Linum</taxon>
    </lineage>
</organism>
<evidence type="ECO:0000313" key="2">
    <source>
        <dbReference type="Proteomes" id="UP001154282"/>
    </source>
</evidence>
<name>A0AAV0JKQ2_9ROSI</name>